<evidence type="ECO:0000256" key="2">
    <source>
        <dbReference type="ARBA" id="ARBA00022679"/>
    </source>
</evidence>
<dbReference type="InterPro" id="IPR016181">
    <property type="entry name" value="Acyl_CoA_acyltransferase"/>
</dbReference>
<reference evidence="6 7" key="1">
    <citation type="submission" date="2020-02" db="EMBL/GenBank/DDBJ databases">
        <title>Rhodobacter algicola sp. nov., isolated from microalga culture.</title>
        <authorList>
            <person name="Park C.-Y."/>
        </authorList>
    </citation>
    <scope>NUCLEOTIDE SEQUENCE [LARGE SCALE GENOMIC DNA]</scope>
    <source>
        <strain evidence="6 7">ETT8</strain>
    </source>
</reference>
<feature type="region of interest" description="Disordered" evidence="5">
    <location>
        <begin position="208"/>
        <end position="234"/>
    </location>
</feature>
<dbReference type="HAMAP" id="MF_00688">
    <property type="entry name" value="Leu_Phe_trans"/>
    <property type="match status" value="1"/>
</dbReference>
<comment type="catalytic activity">
    <reaction evidence="4">
        <text>N-terminal L-arginyl-[protein] + L-leucyl-tRNA(Leu) = N-terminal L-leucyl-L-arginyl-[protein] + tRNA(Leu) + H(+)</text>
        <dbReference type="Rhea" id="RHEA:50416"/>
        <dbReference type="Rhea" id="RHEA-COMP:9613"/>
        <dbReference type="Rhea" id="RHEA-COMP:9622"/>
        <dbReference type="Rhea" id="RHEA-COMP:12672"/>
        <dbReference type="Rhea" id="RHEA-COMP:12673"/>
        <dbReference type="ChEBI" id="CHEBI:15378"/>
        <dbReference type="ChEBI" id="CHEBI:64719"/>
        <dbReference type="ChEBI" id="CHEBI:78442"/>
        <dbReference type="ChEBI" id="CHEBI:78494"/>
        <dbReference type="ChEBI" id="CHEBI:133044"/>
        <dbReference type="EC" id="2.3.2.6"/>
    </reaction>
</comment>
<dbReference type="PANTHER" id="PTHR30098">
    <property type="entry name" value="LEUCYL/PHENYLALANYL-TRNA--PROTEIN TRANSFERASE"/>
    <property type="match status" value="1"/>
</dbReference>
<keyword evidence="1 4" id="KW-0963">Cytoplasm</keyword>
<comment type="catalytic activity">
    <reaction evidence="4">
        <text>L-phenylalanyl-tRNA(Phe) + an N-terminal L-alpha-aminoacyl-[protein] = an N-terminal L-phenylalanyl-L-alpha-aminoacyl-[protein] + tRNA(Phe)</text>
        <dbReference type="Rhea" id="RHEA:43632"/>
        <dbReference type="Rhea" id="RHEA-COMP:9668"/>
        <dbReference type="Rhea" id="RHEA-COMP:9699"/>
        <dbReference type="Rhea" id="RHEA-COMP:10636"/>
        <dbReference type="Rhea" id="RHEA-COMP:10637"/>
        <dbReference type="ChEBI" id="CHEBI:78442"/>
        <dbReference type="ChEBI" id="CHEBI:78531"/>
        <dbReference type="ChEBI" id="CHEBI:78597"/>
        <dbReference type="ChEBI" id="CHEBI:83561"/>
        <dbReference type="EC" id="2.3.2.6"/>
    </reaction>
</comment>
<dbReference type="RefSeq" id="WP_164608676.1">
    <property type="nucleotide sequence ID" value="NZ_JAAIKE010000001.1"/>
</dbReference>
<dbReference type="SUPFAM" id="SSF55729">
    <property type="entry name" value="Acyl-CoA N-acyltransferases (Nat)"/>
    <property type="match status" value="1"/>
</dbReference>
<dbReference type="GO" id="GO:0008914">
    <property type="term" value="F:leucyl-tRNA--protein transferase activity"/>
    <property type="evidence" value="ECO:0007669"/>
    <property type="project" value="UniProtKB-UniRule"/>
</dbReference>
<dbReference type="EC" id="2.3.2.6" evidence="4"/>
<comment type="caution">
    <text evidence="6">The sequence shown here is derived from an EMBL/GenBank/DDBJ whole genome shotgun (WGS) entry which is preliminary data.</text>
</comment>
<dbReference type="GO" id="GO:0030163">
    <property type="term" value="P:protein catabolic process"/>
    <property type="evidence" value="ECO:0007669"/>
    <property type="project" value="UniProtKB-UniRule"/>
</dbReference>
<dbReference type="AlphaFoldDB" id="A0A6B3RI60"/>
<dbReference type="InterPro" id="IPR042203">
    <property type="entry name" value="Leu/Phe-tRNA_Trfase_C"/>
</dbReference>
<proteinExistence type="inferred from homology"/>
<evidence type="ECO:0000256" key="4">
    <source>
        <dbReference type="HAMAP-Rule" id="MF_00688"/>
    </source>
</evidence>
<feature type="compositionally biased region" description="Low complexity" evidence="5">
    <location>
        <begin position="208"/>
        <end position="217"/>
    </location>
</feature>
<organism evidence="6 7">
    <name type="scientific">Pseudotabrizicola algicola</name>
    <dbReference type="NCBI Taxonomy" id="2709381"/>
    <lineage>
        <taxon>Bacteria</taxon>
        <taxon>Pseudomonadati</taxon>
        <taxon>Pseudomonadota</taxon>
        <taxon>Alphaproteobacteria</taxon>
        <taxon>Rhodobacterales</taxon>
        <taxon>Paracoccaceae</taxon>
        <taxon>Pseudotabrizicola</taxon>
    </lineage>
</organism>
<comment type="catalytic activity">
    <reaction evidence="4">
        <text>N-terminal L-lysyl-[protein] + L-leucyl-tRNA(Leu) = N-terminal L-leucyl-L-lysyl-[protein] + tRNA(Leu) + H(+)</text>
        <dbReference type="Rhea" id="RHEA:12340"/>
        <dbReference type="Rhea" id="RHEA-COMP:9613"/>
        <dbReference type="Rhea" id="RHEA-COMP:9622"/>
        <dbReference type="Rhea" id="RHEA-COMP:12670"/>
        <dbReference type="Rhea" id="RHEA-COMP:12671"/>
        <dbReference type="ChEBI" id="CHEBI:15378"/>
        <dbReference type="ChEBI" id="CHEBI:65249"/>
        <dbReference type="ChEBI" id="CHEBI:78442"/>
        <dbReference type="ChEBI" id="CHEBI:78494"/>
        <dbReference type="ChEBI" id="CHEBI:133043"/>
        <dbReference type="EC" id="2.3.2.6"/>
    </reaction>
</comment>
<evidence type="ECO:0000256" key="3">
    <source>
        <dbReference type="ARBA" id="ARBA00023315"/>
    </source>
</evidence>
<dbReference type="Gene3D" id="3.40.630.70">
    <property type="entry name" value="Leucyl/phenylalanyl-tRNA-protein transferase, C-terminal domain"/>
    <property type="match status" value="1"/>
</dbReference>
<dbReference type="InterPro" id="IPR004616">
    <property type="entry name" value="Leu/Phe-tRNA_Trfase"/>
</dbReference>
<comment type="subcellular location">
    <subcellularLocation>
        <location evidence="4">Cytoplasm</location>
    </subcellularLocation>
</comment>
<keyword evidence="7" id="KW-1185">Reference proteome</keyword>
<keyword evidence="2 4" id="KW-0808">Transferase</keyword>
<dbReference type="FunFam" id="3.40.630.70:FF:000001">
    <property type="entry name" value="Leucyl/phenylalanyl-tRNA--protein transferase"/>
    <property type="match status" value="1"/>
</dbReference>
<accession>A0A6B3RI60</accession>
<evidence type="ECO:0000313" key="7">
    <source>
        <dbReference type="Proteomes" id="UP000481421"/>
    </source>
</evidence>
<evidence type="ECO:0000256" key="5">
    <source>
        <dbReference type="SAM" id="MobiDB-lite"/>
    </source>
</evidence>
<gene>
    <name evidence="4" type="primary">aat</name>
    <name evidence="6" type="ORF">G3572_00245</name>
</gene>
<dbReference type="EMBL" id="JAAIKE010000001">
    <property type="protein sequence ID" value="NEX44618.1"/>
    <property type="molecule type" value="Genomic_DNA"/>
</dbReference>
<dbReference type="NCBIfam" id="TIGR00667">
    <property type="entry name" value="aat"/>
    <property type="match status" value="1"/>
</dbReference>
<protein>
    <recommendedName>
        <fullName evidence="4">Leucyl/phenylalanyl-tRNA--protein transferase</fullName>
        <ecNumber evidence="4">2.3.2.6</ecNumber>
    </recommendedName>
    <alternativeName>
        <fullName evidence="4">L/F-transferase</fullName>
    </alternativeName>
    <alternativeName>
        <fullName evidence="4">Leucyltransferase</fullName>
    </alternativeName>
    <alternativeName>
        <fullName evidence="4">Phenyalanyltransferase</fullName>
    </alternativeName>
</protein>
<dbReference type="GO" id="GO:0005737">
    <property type="term" value="C:cytoplasm"/>
    <property type="evidence" value="ECO:0007669"/>
    <property type="project" value="UniProtKB-SubCell"/>
</dbReference>
<dbReference type="Pfam" id="PF03588">
    <property type="entry name" value="Leu_Phe_trans"/>
    <property type="match status" value="1"/>
</dbReference>
<keyword evidence="3 4" id="KW-0012">Acyltransferase</keyword>
<sequence>MTLSDRITPELLLQAYALGIFPMAESATSPDIHWIDPKRRGVFDLHRFHISRSLRRALLRPDYSVTIDTDFAGVVAGCADRPETWINPAIFTLYETLHQQGHAHSLEVWADGALIGGVYGVVLGGAFFGESMFSRRTNASKIALAWLVHRLRAGGFSLFDTQFLTPHLASLGAEEIPRAEYHRRLARALNQNAAFAPKGYAPYPSLISSSGSSLSGSVTSGATKPESQDKTQTS</sequence>
<name>A0A6B3RI60_9RHOB</name>
<dbReference type="Proteomes" id="UP000481421">
    <property type="component" value="Unassembled WGS sequence"/>
</dbReference>
<dbReference type="PANTHER" id="PTHR30098:SF2">
    <property type="entry name" value="LEUCYL_PHENYLALANYL-TRNA--PROTEIN TRANSFERASE"/>
    <property type="match status" value="1"/>
</dbReference>
<comment type="function">
    <text evidence="4">Functions in the N-end rule pathway of protein degradation where it conjugates Leu, Phe and, less efficiently, Met from aminoacyl-tRNAs to the N-termini of proteins containing an N-terminal arginine or lysine.</text>
</comment>
<comment type="similarity">
    <text evidence="4">Belongs to the L/F-transferase family.</text>
</comment>
<evidence type="ECO:0000313" key="6">
    <source>
        <dbReference type="EMBL" id="NEX44618.1"/>
    </source>
</evidence>
<evidence type="ECO:0000256" key="1">
    <source>
        <dbReference type="ARBA" id="ARBA00022490"/>
    </source>
</evidence>